<dbReference type="PANTHER" id="PTHR42754">
    <property type="entry name" value="ENDOGLUCANASE"/>
    <property type="match status" value="1"/>
</dbReference>
<dbReference type="EMBL" id="JABBJJ010000169">
    <property type="protein sequence ID" value="NMO19134.1"/>
    <property type="molecule type" value="Genomic_DNA"/>
</dbReference>
<accession>A0A848LNK0</accession>
<dbReference type="Gene3D" id="2.80.10.50">
    <property type="match status" value="1"/>
</dbReference>
<protein>
    <recommendedName>
        <fullName evidence="4">Lipoprotein</fullName>
    </recommendedName>
</protein>
<dbReference type="SUPFAM" id="SSF50998">
    <property type="entry name" value="Quinoprotein alcohol dehydrogenase-like"/>
    <property type="match status" value="1"/>
</dbReference>
<proteinExistence type="predicted"/>
<dbReference type="Proteomes" id="UP000518300">
    <property type="component" value="Unassembled WGS sequence"/>
</dbReference>
<dbReference type="RefSeq" id="WP_169348388.1">
    <property type="nucleotide sequence ID" value="NZ_JABBJJ010000169.1"/>
</dbReference>
<organism evidence="2 3">
    <name type="scientific">Pyxidicoccus fallax</name>
    <dbReference type="NCBI Taxonomy" id="394095"/>
    <lineage>
        <taxon>Bacteria</taxon>
        <taxon>Pseudomonadati</taxon>
        <taxon>Myxococcota</taxon>
        <taxon>Myxococcia</taxon>
        <taxon>Myxococcales</taxon>
        <taxon>Cystobacterineae</taxon>
        <taxon>Myxococcaceae</taxon>
        <taxon>Pyxidicoccus</taxon>
    </lineage>
</organism>
<name>A0A848LNK0_9BACT</name>
<dbReference type="PANTHER" id="PTHR42754:SF1">
    <property type="entry name" value="LIPOPROTEIN"/>
    <property type="match status" value="1"/>
</dbReference>
<dbReference type="PROSITE" id="PS51257">
    <property type="entry name" value="PROKAR_LIPOPROTEIN"/>
    <property type="match status" value="1"/>
</dbReference>
<reference evidence="2 3" key="1">
    <citation type="submission" date="2020-04" db="EMBL/GenBank/DDBJ databases">
        <title>Draft genome of Pyxidicoccus fallax type strain.</title>
        <authorList>
            <person name="Whitworth D.E."/>
        </authorList>
    </citation>
    <scope>NUCLEOTIDE SEQUENCE [LARGE SCALE GENOMIC DNA]</scope>
    <source>
        <strain evidence="2 3">DSM 14698</strain>
    </source>
</reference>
<dbReference type="AlphaFoldDB" id="A0A848LNK0"/>
<sequence length="438" mass="45819">MGRWRTGTVGLALGICAALGTGCDSEKVNPPAKPGGEVEEPAPLPEAPELPETLPGDARWTAHTATAGRQDATAVATDGEGGIVVLGTSEPAEAQGTSADSHGTTLTVSRHDGGGQQLWSRSFTPEPREGGAADVRSPLLAVSRTGDIFLAGKVEGRLRLGETVITDSSFVAKLDPDGTPRWARAVGPVRALLPDGDGELVLAQGMVVERYDAEGARRWSREVPAMASASVVALDPEGGLVMAGNKHLGPFEIRGFIARLSPDGDVRWEQELAPEGPSFTDVALRPDGSFLFTGDFSGTFQWGRDTLQSPCTQRSCHRTAYALAVDGYGEPLWARTLDSQTKSGSEGARLAVDATGGAAVVWRHGCGSELATLSSGGEVLWQNLYVTTPCSATPLLRDVAFLPDGDVVGAGMFLGTRSFGGKKLTASDSDVFLQRLVP</sequence>
<evidence type="ECO:0000313" key="2">
    <source>
        <dbReference type="EMBL" id="NMO19134.1"/>
    </source>
</evidence>
<evidence type="ECO:0000256" key="1">
    <source>
        <dbReference type="SAM" id="MobiDB-lite"/>
    </source>
</evidence>
<keyword evidence="3" id="KW-1185">Reference proteome</keyword>
<evidence type="ECO:0008006" key="4">
    <source>
        <dbReference type="Google" id="ProtNLM"/>
    </source>
</evidence>
<dbReference type="InterPro" id="IPR011047">
    <property type="entry name" value="Quinoprotein_ADH-like_sf"/>
</dbReference>
<gene>
    <name evidence="2" type="ORF">HG543_30340</name>
</gene>
<evidence type="ECO:0000313" key="3">
    <source>
        <dbReference type="Proteomes" id="UP000518300"/>
    </source>
</evidence>
<comment type="caution">
    <text evidence="2">The sequence shown here is derived from an EMBL/GenBank/DDBJ whole genome shotgun (WGS) entry which is preliminary data.</text>
</comment>
<feature type="region of interest" description="Disordered" evidence="1">
    <location>
        <begin position="22"/>
        <end position="56"/>
    </location>
</feature>